<accession>A0ABV1FP76</accession>
<feature type="domain" description="PG-1098 ferredoxin-like" evidence="2">
    <location>
        <begin position="337"/>
        <end position="379"/>
    </location>
</feature>
<dbReference type="InterPro" id="IPR041497">
    <property type="entry name" value="Thump-like"/>
</dbReference>
<keyword evidence="3" id="KW-0489">Methyltransferase</keyword>
<evidence type="ECO:0000259" key="2">
    <source>
        <dbReference type="Pfam" id="PF22013"/>
    </source>
</evidence>
<dbReference type="RefSeq" id="WP_252344880.1">
    <property type="nucleotide sequence ID" value="NZ_JAHKBE010000009.1"/>
</dbReference>
<evidence type="ECO:0000313" key="3">
    <source>
        <dbReference type="EMBL" id="MEQ2486194.1"/>
    </source>
</evidence>
<dbReference type="Pfam" id="PF18096">
    <property type="entry name" value="Thump_like"/>
    <property type="match status" value="1"/>
</dbReference>
<keyword evidence="3" id="KW-0808">Transferase</keyword>
<gene>
    <name evidence="3" type="ORF">AAAT34_03885</name>
</gene>
<dbReference type="Gene3D" id="1.10.10.1110">
    <property type="entry name" value="Methyltransferase PG1098, N-terminal domain"/>
    <property type="match status" value="1"/>
</dbReference>
<comment type="caution">
    <text evidence="3">The sequence shown here is derived from an EMBL/GenBank/DDBJ whole genome shotgun (WGS) entry which is preliminary data.</text>
</comment>
<keyword evidence="4" id="KW-1185">Reference proteome</keyword>
<dbReference type="InterPro" id="IPR054168">
    <property type="entry name" value="PG_1098_Fer"/>
</dbReference>
<dbReference type="Proteomes" id="UP001487296">
    <property type="component" value="Unassembled WGS sequence"/>
</dbReference>
<dbReference type="Gene3D" id="3.40.50.150">
    <property type="entry name" value="Vaccinia Virus protein VP39"/>
    <property type="match status" value="1"/>
</dbReference>
<dbReference type="InterPro" id="IPR029063">
    <property type="entry name" value="SAM-dependent_MTases_sf"/>
</dbReference>
<reference evidence="3 4" key="1">
    <citation type="submission" date="2024-04" db="EMBL/GenBank/DDBJ databases">
        <title>Human intestinal bacterial collection.</title>
        <authorList>
            <person name="Pauvert C."/>
            <person name="Hitch T.C.A."/>
            <person name="Clavel T."/>
        </authorList>
    </citation>
    <scope>NUCLEOTIDE SEQUENCE [LARGE SCALE GENOMIC DNA]</scope>
    <source>
        <strain evidence="3 4">CLA-AA-H145</strain>
    </source>
</reference>
<organism evidence="3 4">
    <name type="scientific">Hallella faecis</name>
    <dbReference type="NCBI Taxonomy" id="2841596"/>
    <lineage>
        <taxon>Bacteria</taxon>
        <taxon>Pseudomonadati</taxon>
        <taxon>Bacteroidota</taxon>
        <taxon>Bacteroidia</taxon>
        <taxon>Bacteroidales</taxon>
        <taxon>Prevotellaceae</taxon>
        <taxon>Hallella</taxon>
    </lineage>
</organism>
<proteinExistence type="predicted"/>
<dbReference type="Pfam" id="PF22013">
    <property type="entry name" value="PG_1098_Fer"/>
    <property type="match status" value="1"/>
</dbReference>
<feature type="domain" description="THUMP-like" evidence="1">
    <location>
        <begin position="380"/>
        <end position="450"/>
    </location>
</feature>
<sequence length="454" mass="50045">MKNEATLQFVQLHREDDVNRLAFLGDKNPDVDMPWALAQISGWQTARRKLPSWAACDGLEYPPHLNMEQCSSEPTAIYKASLASRLVGADAAEHGLLVDLTGGFGVDFSWMARAFAHAVYVERNETLCPIAQHNFQQLGLDHVEIHVGDGVAYLQTMPLVPERTTGCSHPLTLIYLDPARRDTYGRKVFGMEDCTPDVVGLCDTLLLRADIVVIKLSPMLDWHEAVRKLKNVSEVHVVSVSNECKELLLVLTREKRPLRVFCVNDGQTFTYCVSGASRPLEGALRASDDALRSSDDASCAPGIVSGRPADASRVMPDEEFHNVSLPTHSPDATPSVLLVPNSSIMKAGCFREIAVAFGVSQISSDAHLYLSNGAVPHFPGRQFRILRITSMNKRDLRQAFQGVSQANIAVRHFPLTADALRRRLKLKDGGSLYVFATTIGKDHRLILTEKLVAP</sequence>
<evidence type="ECO:0000259" key="1">
    <source>
        <dbReference type="Pfam" id="PF18096"/>
    </source>
</evidence>
<dbReference type="EMBL" id="JBBNFP010000009">
    <property type="protein sequence ID" value="MEQ2486194.1"/>
    <property type="molecule type" value="Genomic_DNA"/>
</dbReference>
<name>A0ABV1FP76_9BACT</name>
<dbReference type="GO" id="GO:0008168">
    <property type="term" value="F:methyltransferase activity"/>
    <property type="evidence" value="ECO:0007669"/>
    <property type="project" value="UniProtKB-KW"/>
</dbReference>
<evidence type="ECO:0000313" key="4">
    <source>
        <dbReference type="Proteomes" id="UP001487296"/>
    </source>
</evidence>
<dbReference type="GO" id="GO:0032259">
    <property type="term" value="P:methylation"/>
    <property type="evidence" value="ECO:0007669"/>
    <property type="project" value="UniProtKB-KW"/>
</dbReference>
<dbReference type="SUPFAM" id="SSF53335">
    <property type="entry name" value="S-adenosyl-L-methionine-dependent methyltransferases"/>
    <property type="match status" value="1"/>
</dbReference>
<protein>
    <submittedName>
        <fullName evidence="3">SAM-dependent methyltransferase</fullName>
    </submittedName>
</protein>